<evidence type="ECO:0000256" key="1">
    <source>
        <dbReference type="ARBA" id="ARBA00022603"/>
    </source>
</evidence>
<evidence type="ECO:0000313" key="9">
    <source>
        <dbReference type="EMBL" id="SHL23875.1"/>
    </source>
</evidence>
<feature type="domain" description="Release factor glutamine methyltransferase N-terminal" evidence="8">
    <location>
        <begin position="21"/>
        <end position="91"/>
    </location>
</feature>
<keyword evidence="2 5" id="KW-0808">Transferase</keyword>
<dbReference type="InterPro" id="IPR019874">
    <property type="entry name" value="RF_methyltr_PrmC"/>
</dbReference>
<comment type="catalytic activity">
    <reaction evidence="4 5">
        <text>L-glutaminyl-[peptide chain release factor] + S-adenosyl-L-methionine = N(5)-methyl-L-glutaminyl-[peptide chain release factor] + S-adenosyl-L-homocysteine + H(+)</text>
        <dbReference type="Rhea" id="RHEA:42896"/>
        <dbReference type="Rhea" id="RHEA-COMP:10271"/>
        <dbReference type="Rhea" id="RHEA-COMP:10272"/>
        <dbReference type="ChEBI" id="CHEBI:15378"/>
        <dbReference type="ChEBI" id="CHEBI:30011"/>
        <dbReference type="ChEBI" id="CHEBI:57856"/>
        <dbReference type="ChEBI" id="CHEBI:59789"/>
        <dbReference type="ChEBI" id="CHEBI:61891"/>
        <dbReference type="EC" id="2.1.1.297"/>
    </reaction>
</comment>
<gene>
    <name evidence="5" type="primary">prmC</name>
    <name evidence="9" type="ORF">SAMN02745136_04442</name>
</gene>
<evidence type="ECO:0000259" key="7">
    <source>
        <dbReference type="Pfam" id="PF05175"/>
    </source>
</evidence>
<dbReference type="GO" id="GO:0102559">
    <property type="term" value="F:peptide chain release factor N(5)-glutamine methyltransferase activity"/>
    <property type="evidence" value="ECO:0007669"/>
    <property type="project" value="UniProtKB-EC"/>
</dbReference>
<evidence type="ECO:0000256" key="2">
    <source>
        <dbReference type="ARBA" id="ARBA00022679"/>
    </source>
</evidence>
<dbReference type="NCBIfam" id="TIGR00536">
    <property type="entry name" value="hemK_fam"/>
    <property type="match status" value="1"/>
</dbReference>
<dbReference type="GO" id="GO:0032259">
    <property type="term" value="P:methylation"/>
    <property type="evidence" value="ECO:0007669"/>
    <property type="project" value="UniProtKB-KW"/>
</dbReference>
<dbReference type="CDD" id="cd02440">
    <property type="entry name" value="AdoMet_MTases"/>
    <property type="match status" value="1"/>
</dbReference>
<keyword evidence="6" id="KW-0175">Coiled coil</keyword>
<dbReference type="PANTHER" id="PTHR18895:SF74">
    <property type="entry name" value="MTRF1L RELEASE FACTOR GLUTAMINE METHYLTRANSFERASE"/>
    <property type="match status" value="1"/>
</dbReference>
<keyword evidence="3 5" id="KW-0949">S-adenosyl-L-methionine</keyword>
<dbReference type="NCBIfam" id="TIGR03534">
    <property type="entry name" value="RF_mod_PrmC"/>
    <property type="match status" value="1"/>
</dbReference>
<comment type="function">
    <text evidence="5">Methylates the class 1 translation termination release factors RF1/PrfA and RF2/PrfB on the glutamine residue of the universally conserved GGQ motif.</text>
</comment>
<accession>A0A1M6Z0I6</accession>
<name>A0A1M6Z0I6_9FIRM</name>
<dbReference type="Gene3D" id="1.10.8.10">
    <property type="entry name" value="DNA helicase RuvA subunit, C-terminal domain"/>
    <property type="match status" value="1"/>
</dbReference>
<dbReference type="EC" id="2.1.1.297" evidence="5"/>
<proteinExistence type="inferred from homology"/>
<keyword evidence="10" id="KW-1185">Reference proteome</keyword>
<dbReference type="InterPro" id="IPR007848">
    <property type="entry name" value="Small_mtfrase_dom"/>
</dbReference>
<feature type="coiled-coil region" evidence="6">
    <location>
        <begin position="155"/>
        <end position="182"/>
    </location>
</feature>
<feature type="binding site" evidence="5">
    <location>
        <position position="156"/>
    </location>
    <ligand>
        <name>S-adenosyl-L-methionine</name>
        <dbReference type="ChEBI" id="CHEBI:59789"/>
    </ligand>
</feature>
<evidence type="ECO:0000256" key="4">
    <source>
        <dbReference type="ARBA" id="ARBA00048391"/>
    </source>
</evidence>
<dbReference type="STRING" id="1121322.SAMN02745136_04442"/>
<dbReference type="SUPFAM" id="SSF53335">
    <property type="entry name" value="S-adenosyl-L-methionine-dependent methyltransferases"/>
    <property type="match status" value="1"/>
</dbReference>
<evidence type="ECO:0000313" key="10">
    <source>
        <dbReference type="Proteomes" id="UP000184386"/>
    </source>
</evidence>
<dbReference type="InterPro" id="IPR029063">
    <property type="entry name" value="SAM-dependent_MTases_sf"/>
</dbReference>
<reference evidence="9 10" key="1">
    <citation type="submission" date="2016-11" db="EMBL/GenBank/DDBJ databases">
        <authorList>
            <person name="Jaros S."/>
            <person name="Januszkiewicz K."/>
            <person name="Wedrychowicz H."/>
        </authorList>
    </citation>
    <scope>NUCLEOTIDE SEQUENCE [LARGE SCALE GENOMIC DNA]</scope>
    <source>
        <strain evidence="9 10">DSM 15929</strain>
    </source>
</reference>
<dbReference type="EMBL" id="FRAC01000027">
    <property type="protein sequence ID" value="SHL23875.1"/>
    <property type="molecule type" value="Genomic_DNA"/>
</dbReference>
<protein>
    <recommendedName>
        <fullName evidence="5">Release factor glutamine methyltransferase</fullName>
        <shortName evidence="5">RF MTase</shortName>
        <ecNumber evidence="5">2.1.1.297</ecNumber>
    </recommendedName>
    <alternativeName>
        <fullName evidence="5">N5-glutamine methyltransferase PrmC</fullName>
    </alternativeName>
    <alternativeName>
        <fullName evidence="5">Protein-(glutamine-N5) MTase PrmC</fullName>
    </alternativeName>
    <alternativeName>
        <fullName evidence="5">Protein-glutamine N-methyltransferase PrmC</fullName>
    </alternativeName>
</protein>
<dbReference type="GO" id="GO:0003676">
    <property type="term" value="F:nucleic acid binding"/>
    <property type="evidence" value="ECO:0007669"/>
    <property type="project" value="InterPro"/>
</dbReference>
<comment type="similarity">
    <text evidence="5">Belongs to the protein N5-glutamine methyltransferase family. PrmC subfamily.</text>
</comment>
<evidence type="ECO:0000259" key="8">
    <source>
        <dbReference type="Pfam" id="PF17827"/>
    </source>
</evidence>
<evidence type="ECO:0000256" key="6">
    <source>
        <dbReference type="SAM" id="Coils"/>
    </source>
</evidence>
<evidence type="ECO:0000256" key="5">
    <source>
        <dbReference type="HAMAP-Rule" id="MF_02126"/>
    </source>
</evidence>
<dbReference type="InterPro" id="IPR050320">
    <property type="entry name" value="N5-glutamine_MTase"/>
</dbReference>
<dbReference type="Pfam" id="PF17827">
    <property type="entry name" value="PrmC_N"/>
    <property type="match status" value="1"/>
</dbReference>
<feature type="domain" description="Methyltransferase small" evidence="7">
    <location>
        <begin position="116"/>
        <end position="200"/>
    </location>
</feature>
<organism evidence="9 10">
    <name type="scientific">Anaerocolumna jejuensis DSM 15929</name>
    <dbReference type="NCBI Taxonomy" id="1121322"/>
    <lineage>
        <taxon>Bacteria</taxon>
        <taxon>Bacillati</taxon>
        <taxon>Bacillota</taxon>
        <taxon>Clostridia</taxon>
        <taxon>Lachnospirales</taxon>
        <taxon>Lachnospiraceae</taxon>
        <taxon>Anaerocolumna</taxon>
    </lineage>
</organism>
<dbReference type="PROSITE" id="PS00092">
    <property type="entry name" value="N6_MTASE"/>
    <property type="match status" value="1"/>
</dbReference>
<sequence length="299" mass="33510">MDSIASKIVVCMGNNMITLQDALKKGKKNLIENKIENGEHDAWLLLAFQFKISKAVYLAEPLKEISQEACDAYLSLIEKRSRHIPLQYITGEQEFMGLDFLVREGVLIPRQDTEILVMEALKVSKGKEVLDICTGSGCILLSLMKLGGIKQGTGADISEKALETARENAKRLEVTAEFCKSDIYSHINKKYDIIISNPPYIPTGIIPTLMEEVKDYEPVIALDGKEDGLYFYREICKGLQEFLNTGGYVFFEIGYDQGEAVKELLLKAGMDNIKIIKDLAGLDRVVTGRWNEKKGEPFT</sequence>
<feature type="binding site" evidence="5">
    <location>
        <position position="197"/>
    </location>
    <ligand>
        <name>S-adenosyl-L-methionine</name>
        <dbReference type="ChEBI" id="CHEBI:59789"/>
    </ligand>
</feature>
<dbReference type="Proteomes" id="UP000184386">
    <property type="component" value="Unassembled WGS sequence"/>
</dbReference>
<dbReference type="InterPro" id="IPR040758">
    <property type="entry name" value="PrmC_N"/>
</dbReference>
<feature type="binding site" evidence="5">
    <location>
        <begin position="197"/>
        <end position="200"/>
    </location>
    <ligand>
        <name>substrate</name>
    </ligand>
</feature>
<dbReference type="HAMAP" id="MF_02126">
    <property type="entry name" value="RF_methyltr_PrmC"/>
    <property type="match status" value="1"/>
</dbReference>
<dbReference type="InterPro" id="IPR002052">
    <property type="entry name" value="DNA_methylase_N6_adenine_CS"/>
</dbReference>
<keyword evidence="1 5" id="KW-0489">Methyltransferase</keyword>
<dbReference type="AlphaFoldDB" id="A0A1M6Z0I6"/>
<dbReference type="Pfam" id="PF05175">
    <property type="entry name" value="MTS"/>
    <property type="match status" value="1"/>
</dbReference>
<comment type="caution">
    <text evidence="5">Lacks conserved residue(s) required for the propagation of feature annotation.</text>
</comment>
<dbReference type="PANTHER" id="PTHR18895">
    <property type="entry name" value="HEMK METHYLTRANSFERASE"/>
    <property type="match status" value="1"/>
</dbReference>
<dbReference type="InterPro" id="IPR004556">
    <property type="entry name" value="HemK-like"/>
</dbReference>
<dbReference type="Gene3D" id="3.40.50.150">
    <property type="entry name" value="Vaccinia Virus protein VP39"/>
    <property type="match status" value="1"/>
</dbReference>
<evidence type="ECO:0000256" key="3">
    <source>
        <dbReference type="ARBA" id="ARBA00022691"/>
    </source>
</evidence>